<proteinExistence type="predicted"/>
<feature type="transmembrane region" description="Helical" evidence="1">
    <location>
        <begin position="20"/>
        <end position="53"/>
    </location>
</feature>
<keyword evidence="1" id="KW-0812">Transmembrane</keyword>
<keyword evidence="1" id="KW-1133">Transmembrane helix</keyword>
<evidence type="ECO:0000256" key="1">
    <source>
        <dbReference type="SAM" id="Phobius"/>
    </source>
</evidence>
<evidence type="ECO:0000313" key="2">
    <source>
        <dbReference type="EMBL" id="DAE09571.1"/>
    </source>
</evidence>
<reference evidence="2" key="1">
    <citation type="journal article" date="2021" name="Proc. Natl. Acad. Sci. U.S.A.">
        <title>A Catalog of Tens of Thousands of Viruses from Human Metagenomes Reveals Hidden Associations with Chronic Diseases.</title>
        <authorList>
            <person name="Tisza M.J."/>
            <person name="Buck C.B."/>
        </authorList>
    </citation>
    <scope>NUCLEOTIDE SEQUENCE</scope>
    <source>
        <strain evidence="2">Ct96x5</strain>
    </source>
</reference>
<keyword evidence="1" id="KW-0472">Membrane</keyword>
<accession>A0A8S5PST4</accession>
<dbReference type="EMBL" id="BK015488">
    <property type="protein sequence ID" value="DAE09571.1"/>
    <property type="molecule type" value="Genomic_DNA"/>
</dbReference>
<protein>
    <submittedName>
        <fullName evidence="2">Uncharacterized protein</fullName>
    </submittedName>
</protein>
<sequence>MLEKMKNNPSPAKVPKSGVYIVYIVPYIGYTHCIACFWLCALCMWACVCACLYRRGQNTINC</sequence>
<name>A0A8S5PST4_9CAUD</name>
<organism evidence="2">
    <name type="scientific">Siphoviridae sp. ct96x5</name>
    <dbReference type="NCBI Taxonomy" id="2825367"/>
    <lineage>
        <taxon>Viruses</taxon>
        <taxon>Duplodnaviria</taxon>
        <taxon>Heunggongvirae</taxon>
        <taxon>Uroviricota</taxon>
        <taxon>Caudoviricetes</taxon>
    </lineage>
</organism>